<keyword evidence="1" id="KW-1133">Transmembrane helix</keyword>
<name>A0A7J8JRB5_ROUAE</name>
<dbReference type="Proteomes" id="UP000593571">
    <property type="component" value="Unassembled WGS sequence"/>
</dbReference>
<evidence type="ECO:0000313" key="3">
    <source>
        <dbReference type="Proteomes" id="UP000593571"/>
    </source>
</evidence>
<keyword evidence="2" id="KW-0808">Transferase</keyword>
<evidence type="ECO:0000256" key="1">
    <source>
        <dbReference type="SAM" id="Phobius"/>
    </source>
</evidence>
<dbReference type="EMBL" id="JACASE010000002">
    <property type="protein sequence ID" value="KAF6498652.1"/>
    <property type="molecule type" value="Genomic_DNA"/>
</dbReference>
<organism evidence="2 3">
    <name type="scientific">Rousettus aegyptiacus</name>
    <name type="common">Egyptian fruit bat</name>
    <name type="synonym">Pteropus aegyptiacus</name>
    <dbReference type="NCBI Taxonomy" id="9407"/>
    <lineage>
        <taxon>Eukaryota</taxon>
        <taxon>Metazoa</taxon>
        <taxon>Chordata</taxon>
        <taxon>Craniata</taxon>
        <taxon>Vertebrata</taxon>
        <taxon>Euteleostomi</taxon>
        <taxon>Mammalia</taxon>
        <taxon>Eutheria</taxon>
        <taxon>Laurasiatheria</taxon>
        <taxon>Chiroptera</taxon>
        <taxon>Yinpterochiroptera</taxon>
        <taxon>Pteropodoidea</taxon>
        <taxon>Pteropodidae</taxon>
        <taxon>Rousettinae</taxon>
        <taxon>Rousettus</taxon>
    </lineage>
</organism>
<reference evidence="2 3" key="1">
    <citation type="journal article" date="2020" name="Nature">
        <title>Six reference-quality genomes reveal evolution of bat adaptations.</title>
        <authorList>
            <person name="Jebb D."/>
            <person name="Huang Z."/>
            <person name="Pippel M."/>
            <person name="Hughes G.M."/>
            <person name="Lavrichenko K."/>
            <person name="Devanna P."/>
            <person name="Winkler S."/>
            <person name="Jermiin L.S."/>
            <person name="Skirmuntt E.C."/>
            <person name="Katzourakis A."/>
            <person name="Burkitt-Gray L."/>
            <person name="Ray D.A."/>
            <person name="Sullivan K.A.M."/>
            <person name="Roscito J.G."/>
            <person name="Kirilenko B.M."/>
            <person name="Davalos L.M."/>
            <person name="Corthals A.P."/>
            <person name="Power M.L."/>
            <person name="Jones G."/>
            <person name="Ransome R.D."/>
            <person name="Dechmann D.K.N."/>
            <person name="Locatelli A.G."/>
            <person name="Puechmaille S.J."/>
            <person name="Fedrigo O."/>
            <person name="Jarvis E.D."/>
            <person name="Hiller M."/>
            <person name="Vernes S.C."/>
            <person name="Myers E.W."/>
            <person name="Teeling E.C."/>
        </authorList>
    </citation>
    <scope>NUCLEOTIDE SEQUENCE [LARGE SCALE GENOMIC DNA]</scope>
    <source>
        <strain evidence="2">MRouAeg1</strain>
        <tissue evidence="2">Muscle</tissue>
    </source>
</reference>
<proteinExistence type="predicted"/>
<feature type="transmembrane region" description="Helical" evidence="1">
    <location>
        <begin position="50"/>
        <end position="71"/>
    </location>
</feature>
<sequence>MVVFGLQYNFFQNPFLIIQCIVHCPLEYIWQPNSGCMSHGSSGFGMISTFYLSIFHSLPIVLHFSTILGNLGNQIQG</sequence>
<keyword evidence="3" id="KW-1185">Reference proteome</keyword>
<evidence type="ECO:0000313" key="2">
    <source>
        <dbReference type="EMBL" id="KAF6498652.1"/>
    </source>
</evidence>
<comment type="caution">
    <text evidence="2">The sequence shown here is derived from an EMBL/GenBank/DDBJ whole genome shotgun (WGS) entry which is preliminary data.</text>
</comment>
<dbReference type="GO" id="GO:0016740">
    <property type="term" value="F:transferase activity"/>
    <property type="evidence" value="ECO:0007669"/>
    <property type="project" value="UniProtKB-KW"/>
</dbReference>
<keyword evidence="1" id="KW-0812">Transmembrane</keyword>
<accession>A0A7J8JRB5</accession>
<gene>
    <name evidence="2" type="ORF">HJG63_020903</name>
</gene>
<protein>
    <submittedName>
        <fullName evidence="2">Zinc finger DHHC-type palmitoyltransferase 17</fullName>
    </submittedName>
</protein>
<keyword evidence="1" id="KW-0472">Membrane</keyword>
<dbReference type="AlphaFoldDB" id="A0A7J8JRB5"/>